<evidence type="ECO:0000256" key="4">
    <source>
        <dbReference type="ARBA" id="ARBA00022438"/>
    </source>
</evidence>
<feature type="active site" evidence="8">
    <location>
        <position position="262"/>
    </location>
</feature>
<dbReference type="OrthoDB" id="9809354at2"/>
<evidence type="ECO:0000256" key="1">
    <source>
        <dbReference type="ARBA" id="ARBA00000135"/>
    </source>
</evidence>
<dbReference type="PANTHER" id="PTHR11963">
    <property type="entry name" value="LEUCINE AMINOPEPTIDASE-RELATED"/>
    <property type="match status" value="1"/>
</dbReference>
<dbReference type="PANTHER" id="PTHR11963:SF23">
    <property type="entry name" value="CYTOSOL AMINOPEPTIDASE"/>
    <property type="match status" value="1"/>
</dbReference>
<feature type="binding site" evidence="8">
    <location>
        <position position="334"/>
    </location>
    <ligand>
        <name>Mn(2+)</name>
        <dbReference type="ChEBI" id="CHEBI:29035"/>
        <label>1</label>
    </ligand>
</feature>
<evidence type="ECO:0000256" key="7">
    <source>
        <dbReference type="ARBA" id="ARBA00049972"/>
    </source>
</evidence>
<dbReference type="InterPro" id="IPR011356">
    <property type="entry name" value="Leucine_aapep/pepB"/>
</dbReference>
<dbReference type="Proteomes" id="UP000185612">
    <property type="component" value="Unassembled WGS sequence"/>
</dbReference>
<dbReference type="GO" id="GO:0006508">
    <property type="term" value="P:proteolysis"/>
    <property type="evidence" value="ECO:0007669"/>
    <property type="project" value="UniProtKB-KW"/>
</dbReference>
<keyword evidence="6 8" id="KW-0378">Hydrolase</keyword>
<feature type="binding site" evidence="8">
    <location>
        <position position="255"/>
    </location>
    <ligand>
        <name>Mn(2+)</name>
        <dbReference type="ChEBI" id="CHEBI:29035"/>
        <label>2</label>
    </ligand>
</feature>
<dbReference type="InterPro" id="IPR008283">
    <property type="entry name" value="Peptidase_M17_N"/>
</dbReference>
<dbReference type="Gene3D" id="3.40.630.10">
    <property type="entry name" value="Zn peptidases"/>
    <property type="match status" value="1"/>
</dbReference>
<dbReference type="Gene3D" id="3.40.220.10">
    <property type="entry name" value="Leucine Aminopeptidase, subunit E, domain 1"/>
    <property type="match status" value="1"/>
</dbReference>
<feature type="domain" description="Cytosol aminopeptidase" evidence="9">
    <location>
        <begin position="330"/>
        <end position="337"/>
    </location>
</feature>
<evidence type="ECO:0000259" key="9">
    <source>
        <dbReference type="PROSITE" id="PS00631"/>
    </source>
</evidence>
<comment type="caution">
    <text evidence="10">The sequence shown here is derived from an EMBL/GenBank/DDBJ whole genome shotgun (WGS) entry which is preliminary data.</text>
</comment>
<dbReference type="SUPFAM" id="SSF52949">
    <property type="entry name" value="Macro domain-like"/>
    <property type="match status" value="1"/>
</dbReference>
<comment type="catalytic activity">
    <reaction evidence="2 8">
        <text>Release of an N-terminal amino acid, preferentially leucine, but not glutamic or aspartic acids.</text>
        <dbReference type="EC" id="3.4.11.10"/>
    </reaction>
</comment>
<comment type="catalytic activity">
    <reaction evidence="1 8">
        <text>Release of an N-terminal amino acid, Xaa-|-Yaa-, in which Xaa is preferably Leu, but may be other amino acids including Pro although not Arg or Lys, and Yaa may be Pro. Amino acid amides and methyl esters are also readily hydrolyzed, but rates on arylamides are exceedingly low.</text>
        <dbReference type="EC" id="3.4.11.1"/>
    </reaction>
</comment>
<feature type="binding site" evidence="8">
    <location>
        <position position="255"/>
    </location>
    <ligand>
        <name>Mn(2+)</name>
        <dbReference type="ChEBI" id="CHEBI:29035"/>
        <label>1</label>
    </ligand>
</feature>
<dbReference type="InterPro" id="IPR023042">
    <property type="entry name" value="Peptidase_M17_leu_NH2_pept"/>
</dbReference>
<name>A0A1Q5PXF9_9ACTO</name>
<dbReference type="EC" id="3.4.11.1" evidence="8"/>
<comment type="cofactor">
    <cofactor evidence="8">
        <name>Mn(2+)</name>
        <dbReference type="ChEBI" id="CHEBI:29035"/>
    </cofactor>
    <text evidence="8">Binds 2 manganese ions per subunit.</text>
</comment>
<evidence type="ECO:0000256" key="3">
    <source>
        <dbReference type="ARBA" id="ARBA00009528"/>
    </source>
</evidence>
<keyword evidence="4 8" id="KW-0031">Aminopeptidase</keyword>
<dbReference type="GO" id="GO:0070006">
    <property type="term" value="F:metalloaminopeptidase activity"/>
    <property type="evidence" value="ECO:0007669"/>
    <property type="project" value="InterPro"/>
</dbReference>
<evidence type="ECO:0000256" key="2">
    <source>
        <dbReference type="ARBA" id="ARBA00000967"/>
    </source>
</evidence>
<comment type="subcellular location">
    <subcellularLocation>
        <location evidence="8">Cytoplasm</location>
    </subcellularLocation>
</comment>
<feature type="binding site" evidence="8">
    <location>
        <position position="250"/>
    </location>
    <ligand>
        <name>Mn(2+)</name>
        <dbReference type="ChEBI" id="CHEBI:29035"/>
        <label>2</label>
    </ligand>
</feature>
<dbReference type="PRINTS" id="PR00481">
    <property type="entry name" value="LAMNOPPTDASE"/>
</dbReference>
<dbReference type="EC" id="3.4.11.10" evidence="8"/>
<dbReference type="InterPro" id="IPR000819">
    <property type="entry name" value="Peptidase_M17_C"/>
</dbReference>
<dbReference type="EMBL" id="MQVS01000002">
    <property type="protein sequence ID" value="OKL52294.1"/>
    <property type="molecule type" value="Genomic_DNA"/>
</dbReference>
<dbReference type="Pfam" id="PF02789">
    <property type="entry name" value="Peptidase_M17_N"/>
    <property type="match status" value="1"/>
</dbReference>
<evidence type="ECO:0000256" key="8">
    <source>
        <dbReference type="HAMAP-Rule" id="MF_00181"/>
    </source>
</evidence>
<evidence type="ECO:0000256" key="6">
    <source>
        <dbReference type="ARBA" id="ARBA00022801"/>
    </source>
</evidence>
<dbReference type="GO" id="GO:0005737">
    <property type="term" value="C:cytoplasm"/>
    <property type="evidence" value="ECO:0007669"/>
    <property type="project" value="UniProtKB-SubCell"/>
</dbReference>
<dbReference type="InterPro" id="IPR043472">
    <property type="entry name" value="Macro_dom-like"/>
</dbReference>
<dbReference type="PROSITE" id="PS00631">
    <property type="entry name" value="CYTOSOL_AP"/>
    <property type="match status" value="1"/>
</dbReference>
<protein>
    <recommendedName>
        <fullName evidence="8">Probable cytosol aminopeptidase</fullName>
        <ecNumber evidence="8">3.4.11.1</ecNumber>
    </recommendedName>
    <alternativeName>
        <fullName evidence="8">Leucine aminopeptidase</fullName>
        <shortName evidence="8">LAP</shortName>
        <ecNumber evidence="8">3.4.11.10</ecNumber>
    </alternativeName>
    <alternativeName>
        <fullName evidence="8">Leucyl aminopeptidase</fullName>
    </alternativeName>
</protein>
<dbReference type="NCBIfam" id="NF002073">
    <property type="entry name" value="PRK00913.1-2"/>
    <property type="match status" value="1"/>
</dbReference>
<sequence length="479" mass="48946">MTAISLSSKDVAKFSADVVVFAVSGAQVQGVANKKLAKELERLAALLQVRGKDGEFVQCPAPAGVGAPVVAFVGLDAERYSATEARRRAAGSAVRALAETAHVALALPADTEDQLQAIVEGALLGAHSPGLYKSDADAVAAQVTVLAAGPRGTDFAAACKRGQILATHVLGARDLVNSSPNHLYPEAFAKHAAGLAKGKVKAKVYDAAELAKMGCGGLVGVGQGSHRPPHLVKLTYTPAKAGRHVALVGKGITFDSGGLSLKPAKGMEEMKSDMAGAAAVLHTVLAAAELGLPVKVTAWLALAENMPGGGAQRPSDVITMRNGKTVEVLNTDAEGRLVMADALALAAEEKPDLLLDMATLTGAQVIALGTEIAAVMGCESVREAVVAAGAASDEQVWPMPLPQALREGLQSPVADLANIGGREGGMLSAGLFLREFTDSLSWAHIDIAGPSFRAGKPANYVSTGGTGYGVRLLTALLAQ</sequence>
<evidence type="ECO:0000256" key="5">
    <source>
        <dbReference type="ARBA" id="ARBA00022670"/>
    </source>
</evidence>
<feature type="active site" evidence="8">
    <location>
        <position position="336"/>
    </location>
</feature>
<keyword evidence="11" id="KW-1185">Reference proteome</keyword>
<dbReference type="AlphaFoldDB" id="A0A1Q5PXF9"/>
<dbReference type="FunCoup" id="A0A1Q5PXF9">
    <property type="interactions" value="244"/>
</dbReference>
<evidence type="ECO:0000313" key="10">
    <source>
        <dbReference type="EMBL" id="OKL52294.1"/>
    </source>
</evidence>
<accession>A0A1Q5PXF9</accession>
<comment type="function">
    <text evidence="7 8">Presumably involved in the processing and regular turnover of intracellular proteins. Catalyzes the removal of unsubstituted N-terminal amino acids from various peptides.</text>
</comment>
<feature type="binding site" evidence="8">
    <location>
        <position position="273"/>
    </location>
    <ligand>
        <name>Mn(2+)</name>
        <dbReference type="ChEBI" id="CHEBI:29035"/>
        <label>2</label>
    </ligand>
</feature>
<organism evidence="10 11">
    <name type="scientific">Buchananella hordeovulneris</name>
    <dbReference type="NCBI Taxonomy" id="52770"/>
    <lineage>
        <taxon>Bacteria</taxon>
        <taxon>Bacillati</taxon>
        <taxon>Actinomycetota</taxon>
        <taxon>Actinomycetes</taxon>
        <taxon>Actinomycetales</taxon>
        <taxon>Actinomycetaceae</taxon>
        <taxon>Buchananella</taxon>
    </lineage>
</organism>
<proteinExistence type="inferred from homology"/>
<gene>
    <name evidence="8" type="primary">pepA</name>
    <name evidence="10" type="ORF">BSZ40_02065</name>
</gene>
<evidence type="ECO:0000313" key="11">
    <source>
        <dbReference type="Proteomes" id="UP000185612"/>
    </source>
</evidence>
<keyword evidence="5 8" id="KW-0645">Protease</keyword>
<keyword evidence="8" id="KW-0479">Metal-binding</keyword>
<dbReference type="Pfam" id="PF00883">
    <property type="entry name" value="Peptidase_M17"/>
    <property type="match status" value="1"/>
</dbReference>
<keyword evidence="8" id="KW-0963">Cytoplasm</keyword>
<dbReference type="STRING" id="52770.BSZ40_02065"/>
<dbReference type="HAMAP" id="MF_00181">
    <property type="entry name" value="Cytosol_peptidase_M17"/>
    <property type="match status" value="1"/>
</dbReference>
<dbReference type="GO" id="GO:0030145">
    <property type="term" value="F:manganese ion binding"/>
    <property type="evidence" value="ECO:0007669"/>
    <property type="project" value="UniProtKB-UniRule"/>
</dbReference>
<keyword evidence="8" id="KW-0464">Manganese</keyword>
<comment type="similarity">
    <text evidence="3 8">Belongs to the peptidase M17 family.</text>
</comment>
<feature type="binding site" evidence="8">
    <location>
        <position position="334"/>
    </location>
    <ligand>
        <name>Mn(2+)</name>
        <dbReference type="ChEBI" id="CHEBI:29035"/>
        <label>2</label>
    </ligand>
</feature>
<dbReference type="RefSeq" id="WP_073822845.1">
    <property type="nucleotide sequence ID" value="NZ_MQVS01000002.1"/>
</dbReference>
<feature type="binding site" evidence="8">
    <location>
        <position position="332"/>
    </location>
    <ligand>
        <name>Mn(2+)</name>
        <dbReference type="ChEBI" id="CHEBI:29035"/>
        <label>1</label>
    </ligand>
</feature>
<dbReference type="CDD" id="cd00433">
    <property type="entry name" value="Peptidase_M17"/>
    <property type="match status" value="1"/>
</dbReference>
<dbReference type="SUPFAM" id="SSF53187">
    <property type="entry name" value="Zn-dependent exopeptidases"/>
    <property type="match status" value="1"/>
</dbReference>
<reference evidence="11" key="1">
    <citation type="submission" date="2016-12" db="EMBL/GenBank/DDBJ databases">
        <authorList>
            <person name="Meng X."/>
        </authorList>
    </citation>
    <scope>NUCLEOTIDE SEQUENCE [LARGE SCALE GENOMIC DNA]</scope>
    <source>
        <strain evidence="11">DSM 20732</strain>
    </source>
</reference>